<keyword evidence="2" id="KW-1185">Reference proteome</keyword>
<evidence type="ECO:0000313" key="1">
    <source>
        <dbReference type="EMBL" id="EYC01267.1"/>
    </source>
</evidence>
<sequence length="66" mass="7946">MKRREQCRKFTAGRIILEKYIENPDLTINMSKEDKEEYVPVERNVSNIVRKMIKLMYKLSIASKRL</sequence>
<dbReference type="EMBL" id="JARK01001444">
    <property type="protein sequence ID" value="EYC01267.1"/>
    <property type="molecule type" value="Genomic_DNA"/>
</dbReference>
<reference evidence="2" key="1">
    <citation type="journal article" date="2015" name="Nat. Genet.">
        <title>The genome and transcriptome of the zoonotic hookworm Ancylostoma ceylanicum identify infection-specific gene families.</title>
        <authorList>
            <person name="Schwarz E.M."/>
            <person name="Hu Y."/>
            <person name="Antoshechkin I."/>
            <person name="Miller M.M."/>
            <person name="Sternberg P.W."/>
            <person name="Aroian R.V."/>
        </authorList>
    </citation>
    <scope>NUCLEOTIDE SEQUENCE</scope>
    <source>
        <strain evidence="2">HY135</strain>
    </source>
</reference>
<comment type="caution">
    <text evidence="1">The sequence shown here is derived from an EMBL/GenBank/DDBJ whole genome shotgun (WGS) entry which is preliminary data.</text>
</comment>
<proteinExistence type="predicted"/>
<protein>
    <submittedName>
        <fullName evidence="1">Uncharacterized protein</fullName>
    </submittedName>
</protein>
<gene>
    <name evidence="1" type="primary">Acey_s0108.g12</name>
    <name evidence="1" type="ORF">Y032_0108g12</name>
</gene>
<name>A0A016TF11_9BILA</name>
<dbReference type="AlphaFoldDB" id="A0A016TF11"/>
<organism evidence="1 2">
    <name type="scientific">Ancylostoma ceylanicum</name>
    <dbReference type="NCBI Taxonomy" id="53326"/>
    <lineage>
        <taxon>Eukaryota</taxon>
        <taxon>Metazoa</taxon>
        <taxon>Ecdysozoa</taxon>
        <taxon>Nematoda</taxon>
        <taxon>Chromadorea</taxon>
        <taxon>Rhabditida</taxon>
        <taxon>Rhabditina</taxon>
        <taxon>Rhabditomorpha</taxon>
        <taxon>Strongyloidea</taxon>
        <taxon>Ancylostomatidae</taxon>
        <taxon>Ancylostomatinae</taxon>
        <taxon>Ancylostoma</taxon>
    </lineage>
</organism>
<evidence type="ECO:0000313" key="2">
    <source>
        <dbReference type="Proteomes" id="UP000024635"/>
    </source>
</evidence>
<dbReference type="Proteomes" id="UP000024635">
    <property type="component" value="Unassembled WGS sequence"/>
</dbReference>
<accession>A0A016TF11</accession>